<keyword evidence="2" id="KW-0456">Lyase</keyword>
<evidence type="ECO:0000313" key="4">
    <source>
        <dbReference type="RefSeq" id="XP_035826517.1"/>
    </source>
</evidence>
<name>A0ABM1VVS5_APLCA</name>
<dbReference type="CDD" id="cd06661">
    <property type="entry name" value="GGCT_like"/>
    <property type="match status" value="1"/>
</dbReference>
<dbReference type="InterPro" id="IPR036568">
    <property type="entry name" value="GGCT-like_sf"/>
</dbReference>
<dbReference type="RefSeq" id="XP_035826517.1">
    <property type="nucleotide sequence ID" value="XM_035970624.1"/>
</dbReference>
<keyword evidence="3" id="KW-1185">Reference proteome</keyword>
<dbReference type="EC" id="4.3.2.9" evidence="1"/>
<dbReference type="SUPFAM" id="SSF110857">
    <property type="entry name" value="Gamma-glutamyl cyclotransferase-like"/>
    <property type="match status" value="1"/>
</dbReference>
<dbReference type="Proteomes" id="UP000694888">
    <property type="component" value="Unplaced"/>
</dbReference>
<evidence type="ECO:0000313" key="3">
    <source>
        <dbReference type="Proteomes" id="UP000694888"/>
    </source>
</evidence>
<dbReference type="PANTHER" id="PTHR12935:SF0">
    <property type="entry name" value="GAMMA-GLUTAMYLCYCLOTRANSFERASE"/>
    <property type="match status" value="1"/>
</dbReference>
<dbReference type="GeneID" id="101850815"/>
<dbReference type="InterPro" id="IPR017939">
    <property type="entry name" value="G-Glutamylcylcotransferase"/>
</dbReference>
<reference evidence="4" key="1">
    <citation type="submission" date="2025-08" db="UniProtKB">
        <authorList>
            <consortium name="RefSeq"/>
        </authorList>
    </citation>
    <scope>IDENTIFICATION</scope>
</reference>
<sequence length="213" mass="24166">MNKNCKFGQPALAVKPAASIIQVRDKAVEVKMGVFQYFSYGSNLLRERILIRNPTAKFKCLGKLKNYALDFDTPQGYDQKYWHGAGATIEPKEGSYVMGCVWEIDEDQTDNLDAQEAGYHPIFVDVDLETKERVTCRSYQMDYETRTGDHRPNPFYLKVIVDGAKQNNMPADYIAFLGEFSTNGNRDPPPVYHKVLEMIEKFRNSAEATKGGS</sequence>
<proteinExistence type="predicted"/>
<protein>
    <recommendedName>
        <fullName evidence="1">gamma-glutamylcyclotransferase</fullName>
        <ecNumber evidence="1">4.3.2.9</ecNumber>
    </recommendedName>
</protein>
<evidence type="ECO:0000256" key="2">
    <source>
        <dbReference type="ARBA" id="ARBA00023239"/>
    </source>
</evidence>
<accession>A0ABM1VVS5</accession>
<gene>
    <name evidence="4" type="primary">LOC101850815</name>
</gene>
<dbReference type="InterPro" id="IPR013024">
    <property type="entry name" value="GGCT-like"/>
</dbReference>
<dbReference type="Pfam" id="PF13772">
    <property type="entry name" value="AIG2_2"/>
    <property type="match status" value="1"/>
</dbReference>
<organism evidence="3 4">
    <name type="scientific">Aplysia californica</name>
    <name type="common">California sea hare</name>
    <dbReference type="NCBI Taxonomy" id="6500"/>
    <lineage>
        <taxon>Eukaryota</taxon>
        <taxon>Metazoa</taxon>
        <taxon>Spiralia</taxon>
        <taxon>Lophotrochozoa</taxon>
        <taxon>Mollusca</taxon>
        <taxon>Gastropoda</taxon>
        <taxon>Heterobranchia</taxon>
        <taxon>Euthyneura</taxon>
        <taxon>Tectipleura</taxon>
        <taxon>Aplysiida</taxon>
        <taxon>Aplysioidea</taxon>
        <taxon>Aplysiidae</taxon>
        <taxon>Aplysia</taxon>
    </lineage>
</organism>
<evidence type="ECO:0000256" key="1">
    <source>
        <dbReference type="ARBA" id="ARBA00012346"/>
    </source>
</evidence>
<dbReference type="Gene3D" id="3.10.490.10">
    <property type="entry name" value="Gamma-glutamyl cyclotransferase-like"/>
    <property type="match status" value="1"/>
</dbReference>
<dbReference type="PANTHER" id="PTHR12935">
    <property type="entry name" value="GAMMA-GLUTAMYLCYCLOTRANSFERASE"/>
    <property type="match status" value="1"/>
</dbReference>